<dbReference type="PROSITE" id="PS00211">
    <property type="entry name" value="ABC_TRANSPORTER_1"/>
    <property type="match status" value="1"/>
</dbReference>
<dbReference type="HOGENOM" id="CLU_000604_1_22_5"/>
<dbReference type="InterPro" id="IPR017871">
    <property type="entry name" value="ABC_transporter-like_CS"/>
</dbReference>
<dbReference type="PROSITE" id="PS50893">
    <property type="entry name" value="ABC_TRANSPORTER_2"/>
    <property type="match status" value="1"/>
</dbReference>
<reference evidence="10 11" key="1">
    <citation type="journal article" date="2014" name="PLoS ONE">
        <title>Genome Information of Methylobacterium oryzae, a Plant-Probiotic Methylotroph in the Phyllosphere.</title>
        <authorList>
            <person name="Kwak M.J."/>
            <person name="Jeong H."/>
            <person name="Madhaiyan M."/>
            <person name="Lee Y."/>
            <person name="Sa T.M."/>
            <person name="Oh T.K."/>
            <person name="Kim J.F."/>
        </authorList>
    </citation>
    <scope>NUCLEOTIDE SEQUENCE [LARGE SCALE GENOMIC DNA]</scope>
    <source>
        <strain evidence="10 11">CBMB20</strain>
    </source>
</reference>
<dbReference type="KEGG" id="mor:MOC_5303"/>
<comment type="similarity">
    <text evidence="1">Belongs to the ABC transporter superfamily.</text>
</comment>
<organism evidence="10 11">
    <name type="scientific">Methylobacterium oryzae CBMB20</name>
    <dbReference type="NCBI Taxonomy" id="693986"/>
    <lineage>
        <taxon>Bacteria</taxon>
        <taxon>Pseudomonadati</taxon>
        <taxon>Pseudomonadota</taxon>
        <taxon>Alphaproteobacteria</taxon>
        <taxon>Hyphomicrobiales</taxon>
        <taxon>Methylobacteriaceae</taxon>
        <taxon>Methylobacterium</taxon>
    </lineage>
</organism>
<dbReference type="GO" id="GO:0016020">
    <property type="term" value="C:membrane"/>
    <property type="evidence" value="ECO:0007669"/>
    <property type="project" value="InterPro"/>
</dbReference>
<dbReference type="PANTHER" id="PTHR43166">
    <property type="entry name" value="AMINO ACID IMPORT ATP-BINDING PROTEIN"/>
    <property type="match status" value="1"/>
</dbReference>
<feature type="region of interest" description="Disordered" evidence="8">
    <location>
        <begin position="1"/>
        <end position="26"/>
    </location>
</feature>
<dbReference type="NCBIfam" id="TIGR02315">
    <property type="entry name" value="ABC_phnC"/>
    <property type="match status" value="1"/>
</dbReference>
<accession>A0A089P4T9</accession>
<keyword evidence="4" id="KW-0547">Nucleotide-binding</keyword>
<dbReference type="EC" id="3.6.3.28" evidence="10"/>
<dbReference type="EMBL" id="CP003811">
    <property type="protein sequence ID" value="AIQ93058.1"/>
    <property type="molecule type" value="Genomic_DNA"/>
</dbReference>
<evidence type="ECO:0000256" key="5">
    <source>
        <dbReference type="ARBA" id="ARBA00022840"/>
    </source>
</evidence>
<dbReference type="Proteomes" id="UP000029492">
    <property type="component" value="Chromosome"/>
</dbReference>
<dbReference type="InterPro" id="IPR003439">
    <property type="entry name" value="ABC_transporter-like_ATP-bd"/>
</dbReference>
<feature type="compositionally biased region" description="Basic and acidic residues" evidence="8">
    <location>
        <begin position="13"/>
        <end position="26"/>
    </location>
</feature>
<keyword evidence="7" id="KW-0472">Membrane</keyword>
<dbReference type="CDD" id="cd03256">
    <property type="entry name" value="ABC_PhnC_transporter"/>
    <property type="match status" value="1"/>
</dbReference>
<evidence type="ECO:0000256" key="1">
    <source>
        <dbReference type="ARBA" id="ARBA00005417"/>
    </source>
</evidence>
<keyword evidence="10" id="KW-0378">Hydrolase</keyword>
<dbReference type="GO" id="GO:0015416">
    <property type="term" value="F:ABC-type phosphonate transporter activity"/>
    <property type="evidence" value="ECO:0007669"/>
    <property type="project" value="InterPro"/>
</dbReference>
<dbReference type="InterPro" id="IPR003593">
    <property type="entry name" value="AAA+_ATPase"/>
</dbReference>
<sequence>MMQAVTAGSAMRAVKDGPDGDPRAEDPRALVIRGLTKEYRPGQPVLKGIDLVVPGTGLTAIIGPSGTGKSTLIRCINRLVQPTAGQILFRGEDLARLSGPALRRARRRIGMVFQEYNLVERLSVMENLLCGRLGYVPAWRAWLRRFPEADIARAFDLLDAVGLSGFATRRADALSGGQRQRVGIARAIMQEPEIVLADEPTSSLDPKSSVEIMEILSRLAAERGVPVVVNIHNVALAQRFAARIVGMSGGHVVYDGPPDRLSEADLRGIYGGENWLE</sequence>
<evidence type="ECO:0000259" key="9">
    <source>
        <dbReference type="PROSITE" id="PS50893"/>
    </source>
</evidence>
<evidence type="ECO:0000256" key="8">
    <source>
        <dbReference type="SAM" id="MobiDB-lite"/>
    </source>
</evidence>
<dbReference type="eggNOG" id="COG3638">
    <property type="taxonomic scope" value="Bacteria"/>
</dbReference>
<dbReference type="STRING" id="693986.MOC_5303"/>
<dbReference type="InterPro" id="IPR012693">
    <property type="entry name" value="ABC_transpr_PhnC"/>
</dbReference>
<dbReference type="SUPFAM" id="SSF52540">
    <property type="entry name" value="P-loop containing nucleoside triphosphate hydrolases"/>
    <property type="match status" value="1"/>
</dbReference>
<keyword evidence="6" id="KW-1278">Translocase</keyword>
<evidence type="ECO:0000256" key="6">
    <source>
        <dbReference type="ARBA" id="ARBA00022967"/>
    </source>
</evidence>
<dbReference type="Pfam" id="PF00005">
    <property type="entry name" value="ABC_tran"/>
    <property type="match status" value="1"/>
</dbReference>
<gene>
    <name evidence="10" type="primary">phnC</name>
    <name evidence="10" type="ORF">MOC_5303</name>
</gene>
<keyword evidence="3" id="KW-1003">Cell membrane</keyword>
<evidence type="ECO:0000256" key="7">
    <source>
        <dbReference type="ARBA" id="ARBA00023136"/>
    </source>
</evidence>
<evidence type="ECO:0000256" key="2">
    <source>
        <dbReference type="ARBA" id="ARBA00022448"/>
    </source>
</evidence>
<name>A0A089P4T9_9HYPH</name>
<proteinExistence type="inferred from homology"/>
<dbReference type="PANTHER" id="PTHR43166:SF6">
    <property type="entry name" value="PHOSPHONATES IMPORT ATP-BINDING PROTEIN PHNC"/>
    <property type="match status" value="1"/>
</dbReference>
<protein>
    <submittedName>
        <fullName evidence="10">Phosphonate ABC transporter, ATP-binding protein</fullName>
        <ecNumber evidence="10">3.6.3.28</ecNumber>
    </submittedName>
</protein>
<dbReference type="Gene3D" id="3.40.50.300">
    <property type="entry name" value="P-loop containing nucleotide triphosphate hydrolases"/>
    <property type="match status" value="1"/>
</dbReference>
<keyword evidence="2" id="KW-0813">Transport</keyword>
<dbReference type="AlphaFoldDB" id="A0A089P4T9"/>
<keyword evidence="5 10" id="KW-0067">ATP-binding</keyword>
<dbReference type="GO" id="GO:0016887">
    <property type="term" value="F:ATP hydrolysis activity"/>
    <property type="evidence" value="ECO:0007669"/>
    <property type="project" value="InterPro"/>
</dbReference>
<evidence type="ECO:0000256" key="3">
    <source>
        <dbReference type="ARBA" id="ARBA00022475"/>
    </source>
</evidence>
<evidence type="ECO:0000256" key="4">
    <source>
        <dbReference type="ARBA" id="ARBA00022741"/>
    </source>
</evidence>
<evidence type="ECO:0000313" key="11">
    <source>
        <dbReference type="Proteomes" id="UP000029492"/>
    </source>
</evidence>
<dbReference type="InterPro" id="IPR027417">
    <property type="entry name" value="P-loop_NTPase"/>
</dbReference>
<evidence type="ECO:0000313" key="10">
    <source>
        <dbReference type="EMBL" id="AIQ93058.1"/>
    </source>
</evidence>
<dbReference type="SMART" id="SM00382">
    <property type="entry name" value="AAA"/>
    <property type="match status" value="1"/>
</dbReference>
<feature type="domain" description="ABC transporter" evidence="9">
    <location>
        <begin position="30"/>
        <end position="274"/>
    </location>
</feature>
<keyword evidence="11" id="KW-1185">Reference proteome</keyword>
<dbReference type="InterPro" id="IPR050086">
    <property type="entry name" value="MetN_ABC_transporter-like"/>
</dbReference>
<dbReference type="GO" id="GO:0005524">
    <property type="term" value="F:ATP binding"/>
    <property type="evidence" value="ECO:0007669"/>
    <property type="project" value="UniProtKB-KW"/>
</dbReference>